<keyword evidence="2" id="KW-0677">Repeat</keyword>
<keyword evidence="1 3" id="KW-0808">Transferase</keyword>
<evidence type="ECO:0000313" key="3">
    <source>
        <dbReference type="EMBL" id="KKQ18779.1"/>
    </source>
</evidence>
<dbReference type="EMBL" id="LBSM01000002">
    <property type="protein sequence ID" value="KKQ18779.1"/>
    <property type="molecule type" value="Genomic_DNA"/>
</dbReference>
<dbReference type="SUPFAM" id="SSF51161">
    <property type="entry name" value="Trimeric LpxA-like enzymes"/>
    <property type="match status" value="1"/>
</dbReference>
<accession>A0A0G0I3D7</accession>
<dbReference type="Proteomes" id="UP000034508">
    <property type="component" value="Unassembled WGS sequence"/>
</dbReference>
<reference evidence="3 4" key="1">
    <citation type="journal article" date="2015" name="Nature">
        <title>rRNA introns, odd ribosomes, and small enigmatic genomes across a large radiation of phyla.</title>
        <authorList>
            <person name="Brown C.T."/>
            <person name="Hug L.A."/>
            <person name="Thomas B.C."/>
            <person name="Sharon I."/>
            <person name="Castelle C.J."/>
            <person name="Singh A."/>
            <person name="Wilkins M.J."/>
            <person name="Williams K.H."/>
            <person name="Banfield J.F."/>
        </authorList>
    </citation>
    <scope>NUCLEOTIDE SEQUENCE [LARGE SCALE GENOMIC DNA]</scope>
</reference>
<dbReference type="GO" id="GO:0016740">
    <property type="term" value="F:transferase activity"/>
    <property type="evidence" value="ECO:0007669"/>
    <property type="project" value="UniProtKB-KW"/>
</dbReference>
<dbReference type="PANTHER" id="PTHR43300">
    <property type="entry name" value="ACETYLTRANSFERASE"/>
    <property type="match status" value="1"/>
</dbReference>
<proteinExistence type="predicted"/>
<gene>
    <name evidence="3" type="ORF">US31_C0002G0124</name>
</gene>
<evidence type="ECO:0000313" key="4">
    <source>
        <dbReference type="Proteomes" id="UP000034508"/>
    </source>
</evidence>
<dbReference type="InterPro" id="IPR001451">
    <property type="entry name" value="Hexapep"/>
</dbReference>
<dbReference type="PROSITE" id="PS00101">
    <property type="entry name" value="HEXAPEP_TRANSFERASES"/>
    <property type="match status" value="1"/>
</dbReference>
<dbReference type="CDD" id="cd03358">
    <property type="entry name" value="LbH_WxcM_N_like"/>
    <property type="match status" value="1"/>
</dbReference>
<comment type="caution">
    <text evidence="3">The sequence shown here is derived from an EMBL/GenBank/DDBJ whole genome shotgun (WGS) entry which is preliminary data.</text>
</comment>
<dbReference type="InterPro" id="IPR050179">
    <property type="entry name" value="Trans_hexapeptide_repeat"/>
</dbReference>
<sequence length="223" mass="24820">MPKIKKQQKKDYFIHPTAIIEDDVQIGTGTKVWHYSHIRQNTKIGQNCIVGSGVFIDVESKIGDNVKIQNRAIIYHEAIIENGVFIGPNVCFTNDKIPRAVNPDGSLKLADDWEVSTIKIGEGSAIGAHSVITPGVTIGKWALVGSGSVVTKDLPDFAMAFGNPARIRDFVCKCGQKLKEEISRDEENIKFRCNCGLEITIPKKDYKLKSEPPTEEKLKVWLR</sequence>
<dbReference type="InterPro" id="IPR018357">
    <property type="entry name" value="Hexapep_transf_CS"/>
</dbReference>
<name>A0A0G0I3D7_9BACT</name>
<dbReference type="PANTHER" id="PTHR43300:SF4">
    <property type="entry name" value="ACYL-[ACYL-CARRIER-PROTEIN]--UDP-N-ACETYLGLUCOSAMINE O-ACYLTRANSFERASE"/>
    <property type="match status" value="1"/>
</dbReference>
<dbReference type="Pfam" id="PF00132">
    <property type="entry name" value="Hexapep"/>
    <property type="match status" value="3"/>
</dbReference>
<organism evidence="3 4">
    <name type="scientific">Berkelbacteria bacterium GW2011_GWA1_36_9</name>
    <dbReference type="NCBI Taxonomy" id="1618331"/>
    <lineage>
        <taxon>Bacteria</taxon>
        <taxon>Candidatus Berkelbacteria</taxon>
    </lineage>
</organism>
<dbReference type="Gene3D" id="2.160.10.10">
    <property type="entry name" value="Hexapeptide repeat proteins"/>
    <property type="match status" value="1"/>
</dbReference>
<evidence type="ECO:0000256" key="2">
    <source>
        <dbReference type="ARBA" id="ARBA00022737"/>
    </source>
</evidence>
<evidence type="ECO:0000256" key="1">
    <source>
        <dbReference type="ARBA" id="ARBA00022679"/>
    </source>
</evidence>
<dbReference type="InterPro" id="IPR011004">
    <property type="entry name" value="Trimer_LpxA-like_sf"/>
</dbReference>
<protein>
    <submittedName>
        <fullName evidence="3">Acetyl/acyl transferase related protein</fullName>
    </submittedName>
</protein>
<dbReference type="AlphaFoldDB" id="A0A0G0I3D7"/>